<dbReference type="PANTHER" id="PTHR12955:SF1">
    <property type="entry name" value="INTEGRATOR COMPLEX SUBUNIT 13"/>
    <property type="match status" value="1"/>
</dbReference>
<evidence type="ECO:0000256" key="3">
    <source>
        <dbReference type="ARBA" id="ARBA00022490"/>
    </source>
</evidence>
<evidence type="ECO:0000313" key="10">
    <source>
        <dbReference type="Proteomes" id="UP000615446"/>
    </source>
</evidence>
<dbReference type="PANTHER" id="PTHR12955">
    <property type="entry name" value="SARCOMA ANTIGEN NY-SAR-95-RELATED"/>
    <property type="match status" value="1"/>
</dbReference>
<gene>
    <name evidence="9" type="ORF">RCL2_001178500</name>
</gene>
<keyword evidence="5" id="KW-0498">Mitosis</keyword>
<evidence type="ECO:0000313" key="9">
    <source>
        <dbReference type="EMBL" id="GES84680.1"/>
    </source>
</evidence>
<keyword evidence="3" id="KW-0963">Cytoplasm</keyword>
<dbReference type="Pfam" id="PF10221">
    <property type="entry name" value="Mat89Bb"/>
    <property type="match status" value="1"/>
</dbReference>
<organism evidence="9 10">
    <name type="scientific">Rhizophagus clarus</name>
    <dbReference type="NCBI Taxonomy" id="94130"/>
    <lineage>
        <taxon>Eukaryota</taxon>
        <taxon>Fungi</taxon>
        <taxon>Fungi incertae sedis</taxon>
        <taxon>Mucoromycota</taxon>
        <taxon>Glomeromycotina</taxon>
        <taxon>Glomeromycetes</taxon>
        <taxon>Glomerales</taxon>
        <taxon>Glomeraceae</taxon>
        <taxon>Rhizophagus</taxon>
    </lineage>
</organism>
<comment type="subcellular location">
    <subcellularLocation>
        <location evidence="2">Cytoplasm</location>
    </subcellularLocation>
    <subcellularLocation>
        <location evidence="1">Nucleus</location>
    </subcellularLocation>
</comment>
<reference evidence="9" key="1">
    <citation type="submission" date="2019-10" db="EMBL/GenBank/DDBJ databases">
        <title>Conservation and host-specific expression of non-tandemly repeated heterogenous ribosome RNA gene in arbuscular mycorrhizal fungi.</title>
        <authorList>
            <person name="Maeda T."/>
            <person name="Kobayashi Y."/>
            <person name="Nakagawa T."/>
            <person name="Ezawa T."/>
            <person name="Yamaguchi K."/>
            <person name="Bino T."/>
            <person name="Nishimoto Y."/>
            <person name="Shigenobu S."/>
            <person name="Kawaguchi M."/>
        </authorList>
    </citation>
    <scope>NUCLEOTIDE SEQUENCE</scope>
    <source>
        <strain evidence="9">HR1</strain>
    </source>
</reference>
<evidence type="ECO:0000256" key="1">
    <source>
        <dbReference type="ARBA" id="ARBA00004123"/>
    </source>
</evidence>
<protein>
    <submittedName>
        <fullName evidence="9">Integrator complex subunit 13</fullName>
    </submittedName>
</protein>
<dbReference type="GO" id="GO:0051642">
    <property type="term" value="P:centrosome localization"/>
    <property type="evidence" value="ECO:0007669"/>
    <property type="project" value="TreeGrafter"/>
</dbReference>
<dbReference type="GO" id="GO:0007346">
    <property type="term" value="P:regulation of mitotic cell cycle"/>
    <property type="evidence" value="ECO:0007669"/>
    <property type="project" value="TreeGrafter"/>
</dbReference>
<dbReference type="InterPro" id="IPR019355">
    <property type="entry name" value="Cell_cycle_regulator_Mat89Bb"/>
</dbReference>
<evidence type="ECO:0000256" key="7">
    <source>
        <dbReference type="ARBA" id="ARBA00023306"/>
    </source>
</evidence>
<dbReference type="GO" id="GO:0005737">
    <property type="term" value="C:cytoplasm"/>
    <property type="evidence" value="ECO:0007669"/>
    <property type="project" value="UniProtKB-SubCell"/>
</dbReference>
<comment type="caution">
    <text evidence="9">The sequence shown here is derived from an EMBL/GenBank/DDBJ whole genome shotgun (WGS) entry which is preliminary data.</text>
</comment>
<dbReference type="OrthoDB" id="5844105at2759"/>
<evidence type="ECO:0000256" key="6">
    <source>
        <dbReference type="ARBA" id="ARBA00023242"/>
    </source>
</evidence>
<evidence type="ECO:0000256" key="8">
    <source>
        <dbReference type="ARBA" id="ARBA00061603"/>
    </source>
</evidence>
<name>A0A8H3QKS9_9GLOM</name>
<accession>A0A8H3QKS9</accession>
<dbReference type="EMBL" id="BLAL01000083">
    <property type="protein sequence ID" value="GES84680.1"/>
    <property type="molecule type" value="Genomic_DNA"/>
</dbReference>
<keyword evidence="7" id="KW-0131">Cell cycle</keyword>
<sequence>MEHRTVILLDCHPETQTLCVKGHDEASNVPSFPLWSCLIEATLEYCRVIFDLFDSRMGASSVSVHIAGAPLELSILNNWHEQNLMQIADNIKLISPFSVTPSPMRIPHALENVIKSLDANGSNDKECDNVKAKVILMLMGKVDEQGYSYRETRDQKLTDLRDMIHEVAQHDTLKRLKQCHFDVLRIMPSYETVEKDIPWARINVPNLPTEFSISLYNIPPGRRCLTRSMLHLVQLHLNLNSLRLLEVPMKKSNNTKSSYEVNLLYPAGDHTPRNTTTEVSKTRIYEADHLNYRQIVLKWVQRLHGLDQLATSCTHMVTPTEISPPTRALMSSLMKGAIYALADASELSNIGGISSIQNENGRSVPFSHIILFRKDALYLHCQHVNYRQNIHIEDAMYYNKVPSKLGIMFKSVAQTDLMFFEKHIIRPNSMINNSSHNYIRNIKNIRIPERKGQFIQTTTNLDIETRWLLSMLSSNSDDGIKLQLGLNAGTPVYEIISQLKNLLCIDMPSEESVKIINEILDRLLMMGRRSDSFQDQKNANIVLKQIHSIAKVFQSSSPIHGEICDVILARIRPDGTENKQAQVTQSQSDSFGSSSESMVIVKEEPKESQVVWQQFDQFSSMTSREKQDFLNEQETSSLSAPTRNKIFLYRGRGIQVLGRRRPQGYSNLGKNETFSRDDDTIRHSPTPYLRVKPVDEKTISLEKDNYVKRLGNPKSLLYQYWFGKQNGQLLPGEQN</sequence>
<keyword evidence="6" id="KW-0539">Nucleus</keyword>
<proteinExistence type="inferred from homology"/>
<evidence type="ECO:0000256" key="4">
    <source>
        <dbReference type="ARBA" id="ARBA00022618"/>
    </source>
</evidence>
<keyword evidence="4" id="KW-0132">Cell division</keyword>
<evidence type="ECO:0000256" key="2">
    <source>
        <dbReference type="ARBA" id="ARBA00004496"/>
    </source>
</evidence>
<dbReference type="AlphaFoldDB" id="A0A8H3QKS9"/>
<dbReference type="GO" id="GO:0051301">
    <property type="term" value="P:cell division"/>
    <property type="evidence" value="ECO:0007669"/>
    <property type="project" value="UniProtKB-KW"/>
</dbReference>
<comment type="similarity">
    <text evidence="8">Belongs to the Integrator subunit 13 family.</text>
</comment>
<dbReference type="GO" id="GO:0032039">
    <property type="term" value="C:integrator complex"/>
    <property type="evidence" value="ECO:0007669"/>
    <property type="project" value="TreeGrafter"/>
</dbReference>
<evidence type="ECO:0000256" key="5">
    <source>
        <dbReference type="ARBA" id="ARBA00022776"/>
    </source>
</evidence>
<dbReference type="Proteomes" id="UP000615446">
    <property type="component" value="Unassembled WGS sequence"/>
</dbReference>